<dbReference type="SMART" id="SM00449">
    <property type="entry name" value="SPRY"/>
    <property type="match status" value="1"/>
</dbReference>
<dbReference type="SMART" id="SM00589">
    <property type="entry name" value="PRY"/>
    <property type="match status" value="1"/>
</dbReference>
<dbReference type="Gene3D" id="3.30.160.60">
    <property type="entry name" value="Classic Zinc Finger"/>
    <property type="match status" value="1"/>
</dbReference>
<dbReference type="Pfam" id="PF00622">
    <property type="entry name" value="SPRY"/>
    <property type="match status" value="1"/>
</dbReference>
<dbReference type="SUPFAM" id="SSF57845">
    <property type="entry name" value="B-box zinc-binding domain"/>
    <property type="match status" value="1"/>
</dbReference>
<dbReference type="PROSITE" id="PS50188">
    <property type="entry name" value="B302_SPRY"/>
    <property type="match status" value="1"/>
</dbReference>
<dbReference type="PRINTS" id="PR01407">
    <property type="entry name" value="BUTYPHLNCDUF"/>
</dbReference>
<name>A0A8B7W3B7_CASCN</name>
<evidence type="ECO:0000256" key="2">
    <source>
        <dbReference type="ARBA" id="ARBA00022771"/>
    </source>
</evidence>
<dbReference type="InterPro" id="IPR043136">
    <property type="entry name" value="B30.2/SPRY_sf"/>
</dbReference>
<dbReference type="SUPFAM" id="SSF49899">
    <property type="entry name" value="Concanavalin A-like lectins/glucanases"/>
    <property type="match status" value="1"/>
</dbReference>
<dbReference type="Pfam" id="PF15227">
    <property type="entry name" value="zf-C3HC4_4"/>
    <property type="match status" value="1"/>
</dbReference>
<dbReference type="InterPro" id="IPR017907">
    <property type="entry name" value="Znf_RING_CS"/>
</dbReference>
<evidence type="ECO:0000256" key="1">
    <source>
        <dbReference type="ARBA" id="ARBA00022723"/>
    </source>
</evidence>
<dbReference type="Pfam" id="PF00643">
    <property type="entry name" value="zf-B_box"/>
    <property type="match status" value="1"/>
</dbReference>
<dbReference type="PROSITE" id="PS50089">
    <property type="entry name" value="ZF_RING_2"/>
    <property type="match status" value="1"/>
</dbReference>
<dbReference type="RefSeq" id="XP_020038432.1">
    <property type="nucleotide sequence ID" value="XM_020182843.1"/>
</dbReference>
<organism evidence="8">
    <name type="scientific">Castor canadensis</name>
    <name type="common">American beaver</name>
    <dbReference type="NCBI Taxonomy" id="51338"/>
    <lineage>
        <taxon>Eukaryota</taxon>
        <taxon>Metazoa</taxon>
        <taxon>Chordata</taxon>
        <taxon>Craniata</taxon>
        <taxon>Vertebrata</taxon>
        <taxon>Euteleostomi</taxon>
        <taxon>Mammalia</taxon>
        <taxon>Eutheria</taxon>
        <taxon>Euarchontoglires</taxon>
        <taxon>Glires</taxon>
        <taxon>Rodentia</taxon>
        <taxon>Castorimorpha</taxon>
        <taxon>Castoridae</taxon>
        <taxon>Castor</taxon>
    </lineage>
</organism>
<keyword evidence="2 4" id="KW-0863">Zinc-finger</keyword>
<dbReference type="InterPro" id="IPR001841">
    <property type="entry name" value="Znf_RING"/>
</dbReference>
<evidence type="ECO:0000256" key="4">
    <source>
        <dbReference type="PROSITE-ProRule" id="PRU00024"/>
    </source>
</evidence>
<evidence type="ECO:0000313" key="8">
    <source>
        <dbReference type="RefSeq" id="XP_020038432.1"/>
    </source>
</evidence>
<keyword evidence="1" id="KW-0479">Metal-binding</keyword>
<dbReference type="SMART" id="SM00184">
    <property type="entry name" value="RING"/>
    <property type="match status" value="1"/>
</dbReference>
<keyword evidence="3" id="KW-0862">Zinc</keyword>
<dbReference type="PROSITE" id="PS50119">
    <property type="entry name" value="ZF_BBOX"/>
    <property type="match status" value="1"/>
</dbReference>
<dbReference type="SMART" id="SM00336">
    <property type="entry name" value="BBOX"/>
    <property type="match status" value="1"/>
</dbReference>
<dbReference type="SUPFAM" id="SSF57850">
    <property type="entry name" value="RING/U-box"/>
    <property type="match status" value="1"/>
</dbReference>
<evidence type="ECO:0000256" key="3">
    <source>
        <dbReference type="ARBA" id="ARBA00022833"/>
    </source>
</evidence>
<dbReference type="GO" id="GO:0008270">
    <property type="term" value="F:zinc ion binding"/>
    <property type="evidence" value="ECO:0007669"/>
    <property type="project" value="UniProtKB-KW"/>
</dbReference>
<dbReference type="InterPro" id="IPR000315">
    <property type="entry name" value="Znf_B-box"/>
</dbReference>
<evidence type="ECO:0000259" key="6">
    <source>
        <dbReference type="PROSITE" id="PS50119"/>
    </source>
</evidence>
<dbReference type="InterPro" id="IPR013083">
    <property type="entry name" value="Znf_RING/FYVE/PHD"/>
</dbReference>
<dbReference type="PANTHER" id="PTHR24103">
    <property type="entry name" value="E3 UBIQUITIN-PROTEIN LIGASE TRIM"/>
    <property type="match status" value="1"/>
</dbReference>
<dbReference type="OrthoDB" id="654191at2759"/>
<sequence length="546" mass="61768">MASQLLASTLQKELVCSICKDILKEPVTIDCGHNFCLTCISQIGEAPDGTLKCPLCQNSVRRTTFRHNWLLASLVEKIQAVDPPEIQPEVEERKCQRHGESFHYFCEHDGEFLCVVCRESKDHKFHSSSLIEEAAQNYQGQIQSHVQVLLQKEKEIMQEKIGGEQKIDVFTAQVEFERRRILMEFKHLRQELEEEENFLLSRLCWLGHEVAKGRKFYTTSTEVQLNSLRKLIDSLKATQQMPLRQMLRDVKALLCRSKGFRFLNPTPVPVELEKKLSESKSSHASITDSLKKFKDKLQVVRKNDKSRFLKGMDEKEKKNWCLLEKNNPDSSSSVSPSALLWARSRASYIEVPRDRTRPEDAGGTEDLRAALTPVTLDATSAHPDLTLSKDLKTVTLDHVPRGDCSEPTEPERFYPFCCLLGLPGLSSGRQAWEAELQGPLGGACVVGVALELVPRRGYLPLEPLSGFWALRISGSTCHALTERGTREKLLFCPRKVGVHVDHDCGKVVFYDATTSNHIYTFLASFPGQIFPFFRLLLPGTQITLSP</sequence>
<dbReference type="Pfam" id="PF13765">
    <property type="entry name" value="PRY"/>
    <property type="match status" value="1"/>
</dbReference>
<proteinExistence type="predicted"/>
<dbReference type="InterPro" id="IPR003879">
    <property type="entry name" value="Butyrophylin_SPRY"/>
</dbReference>
<dbReference type="InterPro" id="IPR001870">
    <property type="entry name" value="B30.2/SPRY"/>
</dbReference>
<dbReference type="Gene3D" id="2.60.120.920">
    <property type="match status" value="1"/>
</dbReference>
<gene>
    <name evidence="8" type="primary">LOC109698554</name>
</gene>
<feature type="domain" description="RING-type" evidence="5">
    <location>
        <begin position="16"/>
        <end position="57"/>
    </location>
</feature>
<evidence type="ECO:0000259" key="5">
    <source>
        <dbReference type="PROSITE" id="PS50089"/>
    </source>
</evidence>
<reference evidence="8" key="1">
    <citation type="submission" date="2025-08" db="UniProtKB">
        <authorList>
            <consortium name="RefSeq"/>
        </authorList>
    </citation>
    <scope>IDENTIFICATION</scope>
    <source>
        <tissue evidence="8">Leukocyte</tissue>
    </source>
</reference>
<dbReference type="InterPro" id="IPR013320">
    <property type="entry name" value="ConA-like_dom_sf"/>
</dbReference>
<dbReference type="InterPro" id="IPR050143">
    <property type="entry name" value="TRIM/RBCC"/>
</dbReference>
<dbReference type="AlphaFoldDB" id="A0A8B7W3B7"/>
<evidence type="ECO:0000259" key="7">
    <source>
        <dbReference type="PROSITE" id="PS50188"/>
    </source>
</evidence>
<dbReference type="KEGG" id="ccan:109698554"/>
<accession>A0A8B7W3B7</accession>
<dbReference type="InterPro" id="IPR003877">
    <property type="entry name" value="SPRY_dom"/>
</dbReference>
<feature type="domain" description="B30.2/SPRY" evidence="7">
    <location>
        <begin position="354"/>
        <end position="546"/>
    </location>
</feature>
<dbReference type="PROSITE" id="PS00518">
    <property type="entry name" value="ZF_RING_1"/>
    <property type="match status" value="1"/>
</dbReference>
<protein>
    <submittedName>
        <fullName evidence="8">E3 ubiquitin-protein ligase TRIM31-like</fullName>
    </submittedName>
</protein>
<dbReference type="InterPro" id="IPR006574">
    <property type="entry name" value="PRY"/>
</dbReference>
<feature type="domain" description="B box-type" evidence="6">
    <location>
        <begin position="90"/>
        <end position="131"/>
    </location>
</feature>
<dbReference type="Gene3D" id="3.30.40.10">
    <property type="entry name" value="Zinc/RING finger domain, C3HC4 (zinc finger)"/>
    <property type="match status" value="1"/>
</dbReference>